<dbReference type="InterPro" id="IPR021109">
    <property type="entry name" value="Peptidase_aspartic_dom_sf"/>
</dbReference>
<keyword evidence="1" id="KW-0812">Transmembrane</keyword>
<keyword evidence="2" id="KW-0378">Hydrolase</keyword>
<dbReference type="EMBL" id="JAGQHS010000288">
    <property type="protein sequence ID" value="MCA9759217.1"/>
    <property type="molecule type" value="Genomic_DNA"/>
</dbReference>
<feature type="transmembrane region" description="Helical" evidence="1">
    <location>
        <begin position="316"/>
        <end position="338"/>
    </location>
</feature>
<reference evidence="2" key="2">
    <citation type="journal article" date="2021" name="Microbiome">
        <title>Successional dynamics and alternative stable states in a saline activated sludge microbial community over 9 years.</title>
        <authorList>
            <person name="Wang Y."/>
            <person name="Ye J."/>
            <person name="Ju F."/>
            <person name="Liu L."/>
            <person name="Boyd J.A."/>
            <person name="Deng Y."/>
            <person name="Parks D.H."/>
            <person name="Jiang X."/>
            <person name="Yin X."/>
            <person name="Woodcroft B.J."/>
            <person name="Tyson G.W."/>
            <person name="Hugenholtz P."/>
            <person name="Polz M.F."/>
            <person name="Zhang T."/>
        </authorList>
    </citation>
    <scope>NUCLEOTIDE SEQUENCE</scope>
    <source>
        <strain evidence="2">HKST-UBA02</strain>
    </source>
</reference>
<dbReference type="Gene3D" id="2.40.70.10">
    <property type="entry name" value="Acid Proteases"/>
    <property type="match status" value="2"/>
</dbReference>
<evidence type="ECO:0000256" key="1">
    <source>
        <dbReference type="SAM" id="Phobius"/>
    </source>
</evidence>
<gene>
    <name evidence="2" type="ORF">KDA27_25710</name>
</gene>
<feature type="non-terminal residue" evidence="2">
    <location>
        <position position="1"/>
    </location>
</feature>
<protein>
    <submittedName>
        <fullName evidence="2">Aspartyl protease family protein</fullName>
    </submittedName>
</protein>
<evidence type="ECO:0000313" key="2">
    <source>
        <dbReference type="EMBL" id="MCA9759217.1"/>
    </source>
</evidence>
<keyword evidence="1" id="KW-1133">Transmembrane helix</keyword>
<comment type="caution">
    <text evidence="2">The sequence shown here is derived from an EMBL/GenBank/DDBJ whole genome shotgun (WGS) entry which is preliminary data.</text>
</comment>
<keyword evidence="1" id="KW-0472">Membrane</keyword>
<accession>A0A956SFW9</accession>
<dbReference type="AlphaFoldDB" id="A0A956SFW9"/>
<evidence type="ECO:0000313" key="3">
    <source>
        <dbReference type="Proteomes" id="UP000739538"/>
    </source>
</evidence>
<name>A0A956SFW9_UNCEI</name>
<dbReference type="GO" id="GO:0006508">
    <property type="term" value="P:proteolysis"/>
    <property type="evidence" value="ECO:0007669"/>
    <property type="project" value="UniProtKB-KW"/>
</dbReference>
<dbReference type="Pfam" id="PF13650">
    <property type="entry name" value="Asp_protease_2"/>
    <property type="match status" value="2"/>
</dbReference>
<keyword evidence="2" id="KW-0645">Protease</keyword>
<dbReference type="GO" id="GO:0008233">
    <property type="term" value="F:peptidase activity"/>
    <property type="evidence" value="ECO:0007669"/>
    <property type="project" value="UniProtKB-KW"/>
</dbReference>
<dbReference type="Proteomes" id="UP000739538">
    <property type="component" value="Unassembled WGS sequence"/>
</dbReference>
<sequence>VAPDTTIDFVVVLEDGRRCPTRITAPRRGAVWTDPAETCVIPFRLGDDNKIHIEGTIEGSPPLDLMFDTGADTVVLYPSGLAKVGTLPIDGSIENAGFSGTVRRETSSDTRISIAGLEWEHEQVMVVEQQIERVDGIVGWVLFEDKVLDIDFGRSEITVRNQLPESIDDYARLPIEYRGSLPYVSIGWNDEPSGGAFVLDTGSSASLHVTRAFVNSVAPSGGLTTLGTSRSGGLGGGRQTSDVVSVPSISLGGLRIVDVPVHVARSGGAPGDAAGTLGMDLLERFSIVLDSKGDALYLRPGPLFDTPFQTDWTPRWVRPLAATVPGVLLALVLGILIARRRRLRATQSRV</sequence>
<proteinExistence type="predicted"/>
<reference evidence="2" key="1">
    <citation type="submission" date="2020-04" db="EMBL/GenBank/DDBJ databases">
        <authorList>
            <person name="Zhang T."/>
        </authorList>
    </citation>
    <scope>NUCLEOTIDE SEQUENCE</scope>
    <source>
        <strain evidence="2">HKST-UBA02</strain>
    </source>
</reference>
<organism evidence="2 3">
    <name type="scientific">Eiseniibacteriota bacterium</name>
    <dbReference type="NCBI Taxonomy" id="2212470"/>
    <lineage>
        <taxon>Bacteria</taxon>
        <taxon>Candidatus Eiseniibacteriota</taxon>
    </lineage>
</organism>